<evidence type="ECO:0000256" key="3">
    <source>
        <dbReference type="ARBA" id="ARBA00023125"/>
    </source>
</evidence>
<dbReference type="Gene3D" id="2.40.50.140">
    <property type="entry name" value="Nucleic acid-binding proteins"/>
    <property type="match status" value="1"/>
</dbReference>
<keyword evidence="2 6" id="KW-0227">DNA damage</keyword>
<dbReference type="Gene3D" id="1.10.8.10">
    <property type="entry name" value="DNA helicase RuvA subunit, C-terminal domain"/>
    <property type="match status" value="1"/>
</dbReference>
<feature type="domain" description="Holliday junction DNA helicase RuvA C-terminal" evidence="8">
    <location>
        <begin position="142"/>
        <end position="176"/>
    </location>
</feature>
<dbReference type="GO" id="GO:0000400">
    <property type="term" value="F:four-way junction DNA binding"/>
    <property type="evidence" value="ECO:0007669"/>
    <property type="project" value="UniProtKB-UniRule"/>
</dbReference>
<evidence type="ECO:0000256" key="2">
    <source>
        <dbReference type="ARBA" id="ARBA00022763"/>
    </source>
</evidence>
<dbReference type="InterPro" id="IPR010994">
    <property type="entry name" value="RuvA_2-like"/>
</dbReference>
<dbReference type="SUPFAM" id="SSF46929">
    <property type="entry name" value="DNA helicase RuvA subunit, C-terminal domain"/>
    <property type="match status" value="1"/>
</dbReference>
<keyword evidence="4 6" id="KW-0233">DNA recombination</keyword>
<evidence type="ECO:0000256" key="6">
    <source>
        <dbReference type="HAMAP-Rule" id="MF_00031"/>
    </source>
</evidence>
<comment type="function">
    <text evidence="6">The RuvA-RuvB-RuvC complex processes Holliday junction (HJ) DNA during genetic recombination and DNA repair, while the RuvA-RuvB complex plays an important role in the rescue of blocked DNA replication forks via replication fork reversal (RFR). RuvA specifically binds to HJ cruciform DNA, conferring on it an open structure. The RuvB hexamer acts as an ATP-dependent pump, pulling dsDNA into and through the RuvAB complex. HJ branch migration allows RuvC to scan DNA until it finds its consensus sequence, where it cleaves and resolves the cruciform DNA.</text>
</comment>
<evidence type="ECO:0000256" key="5">
    <source>
        <dbReference type="ARBA" id="ARBA00023204"/>
    </source>
</evidence>
<dbReference type="NCBIfam" id="TIGR00084">
    <property type="entry name" value="ruvA"/>
    <property type="match status" value="1"/>
</dbReference>
<sequence length="186" mass="20370">MIAYLKGKIILRRANFLIVEVGSVGYKVFTKNPFEIKDNIGLYIHHYLRENISSLYGFASATELDTFEKLLCVSGVGPKAALSIIASLSPEEIAEAVDGSNMMAFKAIAGIGAKVAAKIVVELKGKISLSDLDFDSISKDKEAVEALQALGYKQKEILPYLKNIPSNLNETKDIIRYLLKNVGKSK</sequence>
<evidence type="ECO:0000256" key="1">
    <source>
        <dbReference type="ARBA" id="ARBA00022490"/>
    </source>
</evidence>
<dbReference type="InterPro" id="IPR012340">
    <property type="entry name" value="NA-bd_OB-fold"/>
</dbReference>
<dbReference type="GO" id="GO:0005524">
    <property type="term" value="F:ATP binding"/>
    <property type="evidence" value="ECO:0007669"/>
    <property type="project" value="InterPro"/>
</dbReference>
<dbReference type="CDD" id="cd14332">
    <property type="entry name" value="UBA_RuvA_C"/>
    <property type="match status" value="1"/>
</dbReference>
<dbReference type="GO" id="GO:0006310">
    <property type="term" value="P:DNA recombination"/>
    <property type="evidence" value="ECO:0007669"/>
    <property type="project" value="UniProtKB-UniRule"/>
</dbReference>
<keyword evidence="3 6" id="KW-0238">DNA-binding</keyword>
<accession>A0A2M6WXE7</accession>
<dbReference type="SUPFAM" id="SSF47781">
    <property type="entry name" value="RuvA domain 2-like"/>
    <property type="match status" value="1"/>
</dbReference>
<dbReference type="Proteomes" id="UP000228596">
    <property type="component" value="Unassembled WGS sequence"/>
</dbReference>
<comment type="similarity">
    <text evidence="6">Belongs to the RuvA family.</text>
</comment>
<dbReference type="GO" id="GO:0009379">
    <property type="term" value="C:Holliday junction helicase complex"/>
    <property type="evidence" value="ECO:0007669"/>
    <property type="project" value="InterPro"/>
</dbReference>
<evidence type="ECO:0000259" key="7">
    <source>
        <dbReference type="Pfam" id="PF01330"/>
    </source>
</evidence>
<dbReference type="AlphaFoldDB" id="A0A2M6WXE7"/>
<proteinExistence type="inferred from homology"/>
<comment type="domain">
    <text evidence="6">Has three domains with a flexible linker between the domains II and III and assumes an 'L' shape. Domain III is highly mobile and contacts RuvB.</text>
</comment>
<dbReference type="GO" id="GO:0006281">
    <property type="term" value="P:DNA repair"/>
    <property type="evidence" value="ECO:0007669"/>
    <property type="project" value="UniProtKB-UniRule"/>
</dbReference>
<comment type="subcellular location">
    <subcellularLocation>
        <location evidence="6">Cytoplasm</location>
    </subcellularLocation>
</comment>
<dbReference type="Gene3D" id="1.10.150.20">
    <property type="entry name" value="5' to 3' exonuclease, C-terminal subdomain"/>
    <property type="match status" value="1"/>
</dbReference>
<comment type="caution">
    <text evidence="6">Lacks conserved residue(s) required for the propagation of feature annotation.</text>
</comment>
<protein>
    <recommendedName>
        <fullName evidence="6">Holliday junction branch migration complex subunit RuvA</fullName>
    </recommendedName>
</protein>
<dbReference type="Pfam" id="PF07499">
    <property type="entry name" value="RuvA_C"/>
    <property type="match status" value="1"/>
</dbReference>
<dbReference type="HAMAP" id="MF_00031">
    <property type="entry name" value="DNA_HJ_migration_RuvA"/>
    <property type="match status" value="1"/>
</dbReference>
<dbReference type="SUPFAM" id="SSF50249">
    <property type="entry name" value="Nucleic acid-binding proteins"/>
    <property type="match status" value="1"/>
</dbReference>
<keyword evidence="1 6" id="KW-0963">Cytoplasm</keyword>
<name>A0A2M6WXE7_9BACT</name>
<dbReference type="GO" id="GO:0009378">
    <property type="term" value="F:four-way junction helicase activity"/>
    <property type="evidence" value="ECO:0007669"/>
    <property type="project" value="InterPro"/>
</dbReference>
<dbReference type="InterPro" id="IPR000085">
    <property type="entry name" value="RuvA"/>
</dbReference>
<feature type="region of interest" description="Domain III" evidence="6">
    <location>
        <begin position="141"/>
        <end position="186"/>
    </location>
</feature>
<gene>
    <name evidence="6 9" type="primary">ruvA</name>
    <name evidence="9" type="ORF">COT77_01395</name>
</gene>
<evidence type="ECO:0000256" key="4">
    <source>
        <dbReference type="ARBA" id="ARBA00023172"/>
    </source>
</evidence>
<organism evidence="9 10">
    <name type="scientific">Candidatus Berkelbacteria bacterium CG10_big_fil_rev_8_21_14_0_10_41_12</name>
    <dbReference type="NCBI Taxonomy" id="1974513"/>
    <lineage>
        <taxon>Bacteria</taxon>
        <taxon>Candidatus Berkelbacteria</taxon>
    </lineage>
</organism>
<dbReference type="Pfam" id="PF01330">
    <property type="entry name" value="RuvA_N"/>
    <property type="match status" value="1"/>
</dbReference>
<comment type="subunit">
    <text evidence="6">Homotetramer. Forms an RuvA(8)-RuvB(12)-Holliday junction (HJ) complex. HJ DNA is sandwiched between 2 RuvA tetramers; dsDNA enters through RuvA and exits via RuvB. An RuvB hexamer assembles on each DNA strand where it exits the tetramer. Each RuvB hexamer is contacted by two RuvA subunits (via domain III) on 2 adjacent RuvB subunits; this complex drives branch migration. In the full resolvosome a probable DNA-RuvA(4)-RuvB(12)-RuvC(2) complex forms which resolves the HJ.</text>
</comment>
<feature type="domain" description="DNA helicase Holliday junction RuvA type" evidence="7">
    <location>
        <begin position="1"/>
        <end position="57"/>
    </location>
</feature>
<comment type="caution">
    <text evidence="9">The sequence shown here is derived from an EMBL/GenBank/DDBJ whole genome shotgun (WGS) entry which is preliminary data.</text>
</comment>
<keyword evidence="5 6" id="KW-0234">DNA repair</keyword>
<evidence type="ECO:0000313" key="9">
    <source>
        <dbReference type="EMBL" id="PIT97431.1"/>
    </source>
</evidence>
<evidence type="ECO:0000259" key="8">
    <source>
        <dbReference type="Pfam" id="PF07499"/>
    </source>
</evidence>
<dbReference type="InterPro" id="IPR013849">
    <property type="entry name" value="DNA_helicase_Holl-junc_RuvA_I"/>
</dbReference>
<feature type="region of interest" description="Domain II" evidence="6">
    <location>
        <begin position="60"/>
        <end position="137"/>
    </location>
</feature>
<dbReference type="EMBL" id="PEZV01000010">
    <property type="protein sequence ID" value="PIT97431.1"/>
    <property type="molecule type" value="Genomic_DNA"/>
</dbReference>
<dbReference type="Pfam" id="PF14520">
    <property type="entry name" value="HHH_5"/>
    <property type="match status" value="1"/>
</dbReference>
<dbReference type="InterPro" id="IPR011114">
    <property type="entry name" value="RuvA_C"/>
</dbReference>
<evidence type="ECO:0000313" key="10">
    <source>
        <dbReference type="Proteomes" id="UP000228596"/>
    </source>
</evidence>
<dbReference type="GO" id="GO:0005737">
    <property type="term" value="C:cytoplasm"/>
    <property type="evidence" value="ECO:0007669"/>
    <property type="project" value="UniProtKB-SubCell"/>
</dbReference>
<dbReference type="GO" id="GO:0048476">
    <property type="term" value="C:Holliday junction resolvase complex"/>
    <property type="evidence" value="ECO:0007669"/>
    <property type="project" value="UniProtKB-UniRule"/>
</dbReference>
<dbReference type="InterPro" id="IPR036267">
    <property type="entry name" value="RuvA_C_sf"/>
</dbReference>
<reference evidence="10" key="1">
    <citation type="submission" date="2017-09" db="EMBL/GenBank/DDBJ databases">
        <title>Depth-based differentiation of microbial function through sediment-hosted aquifers and enrichment of novel symbionts in the deep terrestrial subsurface.</title>
        <authorList>
            <person name="Probst A.J."/>
            <person name="Ladd B."/>
            <person name="Jarett J.K."/>
            <person name="Geller-Mcgrath D.E."/>
            <person name="Sieber C.M.K."/>
            <person name="Emerson J.B."/>
            <person name="Anantharaman K."/>
            <person name="Thomas B.C."/>
            <person name="Malmstrom R."/>
            <person name="Stieglmeier M."/>
            <person name="Klingl A."/>
            <person name="Woyke T."/>
            <person name="Ryan C.M."/>
            <person name="Banfield J.F."/>
        </authorList>
    </citation>
    <scope>NUCLEOTIDE SEQUENCE [LARGE SCALE GENOMIC DNA]</scope>
</reference>